<dbReference type="Proteomes" id="UP000000844">
    <property type="component" value="Chromosome"/>
</dbReference>
<dbReference type="EMBL" id="CP001778">
    <property type="protein sequence ID" value="ADD41696.1"/>
    <property type="molecule type" value="Genomic_DNA"/>
</dbReference>
<name>D3Q0G0_STANL</name>
<dbReference type="STRING" id="446470.Snas_2000"/>
<organism evidence="1 2">
    <name type="scientific">Stackebrandtia nassauensis (strain DSM 44728 / CIP 108903 / NRRL B-16338 / NBRC 102104 / LLR-40K-21)</name>
    <dbReference type="NCBI Taxonomy" id="446470"/>
    <lineage>
        <taxon>Bacteria</taxon>
        <taxon>Bacillati</taxon>
        <taxon>Actinomycetota</taxon>
        <taxon>Actinomycetes</taxon>
        <taxon>Glycomycetales</taxon>
        <taxon>Glycomycetaceae</taxon>
        <taxon>Stackebrandtia</taxon>
    </lineage>
</organism>
<dbReference type="AlphaFoldDB" id="D3Q0G0"/>
<dbReference type="KEGG" id="sna:Snas_2000"/>
<sequence length="231" mass="26078">MTSDPRLNALLLDAWHHMDSFDRFMERLAGHGIQPPNVPDGSIVGFYATLLPGEDLSNESILVWNIKPAELGLEPVQNPYEYFARHFPVQGTSEQINALYSYVEAAEDAIDDGAWEDSDGAPFDATATAARLEIDPPDLIHSWEISWKYGDPLDKPLLVWTAEERPSWLLPESPHLPSPDDGLSTPELLNLVRERGFQPPFDQENPSWHVSFTRGSRLVWDEPYEQPCRTG</sequence>
<evidence type="ECO:0000313" key="2">
    <source>
        <dbReference type="Proteomes" id="UP000000844"/>
    </source>
</evidence>
<gene>
    <name evidence="1" type="ordered locus">Snas_2000</name>
</gene>
<keyword evidence="2" id="KW-1185">Reference proteome</keyword>
<reference evidence="1 2" key="1">
    <citation type="journal article" date="2009" name="Stand. Genomic Sci.">
        <title>Complete genome sequence of Stackebrandtia nassauensis type strain (LLR-40K-21).</title>
        <authorList>
            <person name="Munk C."/>
            <person name="Lapidus A."/>
            <person name="Copeland A."/>
            <person name="Jando M."/>
            <person name="Mayilraj S."/>
            <person name="Glavina Del Rio T."/>
            <person name="Nolan M."/>
            <person name="Chen F."/>
            <person name="Lucas S."/>
            <person name="Tice H."/>
            <person name="Cheng J.F."/>
            <person name="Han C."/>
            <person name="Detter J.C."/>
            <person name="Bruce D."/>
            <person name="Goodwin L."/>
            <person name="Chain P."/>
            <person name="Pitluck S."/>
            <person name="Goker M."/>
            <person name="Ovchinikova G."/>
            <person name="Pati A."/>
            <person name="Ivanova N."/>
            <person name="Mavromatis K."/>
            <person name="Chen A."/>
            <person name="Palaniappan K."/>
            <person name="Land M."/>
            <person name="Hauser L."/>
            <person name="Chang Y.J."/>
            <person name="Jeffries C.D."/>
            <person name="Bristow J."/>
            <person name="Eisen J.A."/>
            <person name="Markowitz V."/>
            <person name="Hugenholtz P."/>
            <person name="Kyrpides N.C."/>
            <person name="Klenk H.P."/>
        </authorList>
    </citation>
    <scope>NUCLEOTIDE SEQUENCE [LARGE SCALE GENOMIC DNA]</scope>
    <source>
        <strain evidence="2">DSM 44728 / CIP 108903 / NRRL B-16338 / NBRC 102104 / LLR-40K-21</strain>
    </source>
</reference>
<accession>D3Q0G0</accession>
<protein>
    <submittedName>
        <fullName evidence="1">Uncharacterized protein</fullName>
    </submittedName>
</protein>
<evidence type="ECO:0000313" key="1">
    <source>
        <dbReference type="EMBL" id="ADD41696.1"/>
    </source>
</evidence>
<proteinExistence type="predicted"/>
<dbReference type="HOGENOM" id="CLU_1199195_0_0_11"/>